<reference evidence="8 9" key="1">
    <citation type="submission" date="2019-07" db="EMBL/GenBank/DDBJ databases">
        <title>R&amp;d 2014.</title>
        <authorList>
            <person name="Klenk H.-P."/>
        </authorList>
    </citation>
    <scope>NUCLEOTIDE SEQUENCE [LARGE SCALE GENOMIC DNA]</scope>
    <source>
        <strain evidence="8 9">DSM 45764</strain>
    </source>
</reference>
<feature type="domain" description="Glucose-6-phosphate dehydrogenase C-terminal" evidence="7">
    <location>
        <begin position="183"/>
        <end position="435"/>
    </location>
</feature>
<dbReference type="InterPro" id="IPR022675">
    <property type="entry name" value="G6P_DH_C"/>
</dbReference>
<comment type="pathway">
    <text evidence="1">Carbohydrate degradation; pentose phosphate pathway; D-ribulose 5-phosphate from D-glucose 6-phosphate (oxidative stage): step 1/3.</text>
</comment>
<dbReference type="SUPFAM" id="SSF55347">
    <property type="entry name" value="Glyceraldehyde-3-phosphate dehydrogenase-like, C-terminal domain"/>
    <property type="match status" value="1"/>
</dbReference>
<organism evidence="8 9">
    <name type="scientific">Modestobacter roseus</name>
    <dbReference type="NCBI Taxonomy" id="1181884"/>
    <lineage>
        <taxon>Bacteria</taxon>
        <taxon>Bacillati</taxon>
        <taxon>Actinomycetota</taxon>
        <taxon>Actinomycetes</taxon>
        <taxon>Geodermatophilales</taxon>
        <taxon>Geodermatophilaceae</taxon>
        <taxon>Modestobacter</taxon>
    </lineage>
</organism>
<dbReference type="InterPro" id="IPR001282">
    <property type="entry name" value="G6P_DH"/>
</dbReference>
<dbReference type="PANTHER" id="PTHR23429">
    <property type="entry name" value="GLUCOSE-6-PHOSPHATE 1-DEHYDROGENASE G6PD"/>
    <property type="match status" value="1"/>
</dbReference>
<gene>
    <name evidence="8" type="ORF">JD78_01582</name>
</gene>
<dbReference type="GO" id="GO:0050661">
    <property type="term" value="F:NADP binding"/>
    <property type="evidence" value="ECO:0007669"/>
    <property type="project" value="InterPro"/>
</dbReference>
<dbReference type="GO" id="GO:0005829">
    <property type="term" value="C:cytosol"/>
    <property type="evidence" value="ECO:0007669"/>
    <property type="project" value="TreeGrafter"/>
</dbReference>
<keyword evidence="5" id="KW-0119">Carbohydrate metabolism</keyword>
<evidence type="ECO:0000256" key="5">
    <source>
        <dbReference type="ARBA" id="ARBA00023277"/>
    </source>
</evidence>
<dbReference type="AlphaFoldDB" id="A0A562IPV2"/>
<dbReference type="InterPro" id="IPR036291">
    <property type="entry name" value="NAD(P)-bd_dom_sf"/>
</dbReference>
<dbReference type="Gene3D" id="3.30.360.10">
    <property type="entry name" value="Dihydrodipicolinate Reductase, domain 2"/>
    <property type="match status" value="1"/>
</dbReference>
<accession>A0A562IPV2</accession>
<dbReference type="GO" id="GO:0006006">
    <property type="term" value="P:glucose metabolic process"/>
    <property type="evidence" value="ECO:0007669"/>
    <property type="project" value="UniProtKB-KW"/>
</dbReference>
<comment type="caution">
    <text evidence="8">The sequence shown here is derived from an EMBL/GenBank/DDBJ whole genome shotgun (WGS) entry which is preliminary data.</text>
</comment>
<evidence type="ECO:0000259" key="6">
    <source>
        <dbReference type="Pfam" id="PF00479"/>
    </source>
</evidence>
<dbReference type="GO" id="GO:0004345">
    <property type="term" value="F:glucose-6-phosphate dehydrogenase activity"/>
    <property type="evidence" value="ECO:0007669"/>
    <property type="project" value="InterPro"/>
</dbReference>
<dbReference type="PANTHER" id="PTHR23429:SF0">
    <property type="entry name" value="GLUCOSE-6-PHOSPHATE 1-DEHYDROGENASE"/>
    <property type="match status" value="1"/>
</dbReference>
<dbReference type="Proteomes" id="UP000321490">
    <property type="component" value="Unassembled WGS sequence"/>
</dbReference>
<proteinExistence type="predicted"/>
<dbReference type="RefSeq" id="WP_153360999.1">
    <property type="nucleotide sequence ID" value="NZ_ML762500.1"/>
</dbReference>
<dbReference type="Pfam" id="PF00479">
    <property type="entry name" value="G6PD_N"/>
    <property type="match status" value="1"/>
</dbReference>
<dbReference type="PRINTS" id="PR00079">
    <property type="entry name" value="G6PDHDRGNASE"/>
</dbReference>
<keyword evidence="2" id="KW-0313">Glucose metabolism</keyword>
<dbReference type="SUPFAM" id="SSF51735">
    <property type="entry name" value="NAD(P)-binding Rossmann-fold domains"/>
    <property type="match status" value="1"/>
</dbReference>
<dbReference type="OrthoDB" id="9802739at2"/>
<keyword evidence="9" id="KW-1185">Reference proteome</keyword>
<dbReference type="GO" id="GO:0009051">
    <property type="term" value="P:pentose-phosphate shunt, oxidative branch"/>
    <property type="evidence" value="ECO:0007669"/>
    <property type="project" value="TreeGrafter"/>
</dbReference>
<name>A0A562IPV2_9ACTN</name>
<evidence type="ECO:0000313" key="8">
    <source>
        <dbReference type="EMBL" id="TWH73059.1"/>
    </source>
</evidence>
<evidence type="ECO:0000313" key="9">
    <source>
        <dbReference type="Proteomes" id="UP000321490"/>
    </source>
</evidence>
<dbReference type="Gene3D" id="3.40.50.720">
    <property type="entry name" value="NAD(P)-binding Rossmann-like Domain"/>
    <property type="match status" value="1"/>
</dbReference>
<dbReference type="InterPro" id="IPR022674">
    <property type="entry name" value="G6P_DH_NAD-bd"/>
</dbReference>
<evidence type="ECO:0000256" key="2">
    <source>
        <dbReference type="ARBA" id="ARBA00022526"/>
    </source>
</evidence>
<keyword evidence="3" id="KW-0521">NADP</keyword>
<keyword evidence="4" id="KW-0560">Oxidoreductase</keyword>
<protein>
    <submittedName>
        <fullName evidence="8">Glucose-6-phosphate 1-dehydrogenase</fullName>
    </submittedName>
</protein>
<evidence type="ECO:0000259" key="7">
    <source>
        <dbReference type="Pfam" id="PF02781"/>
    </source>
</evidence>
<feature type="domain" description="Glucose-6-phosphate dehydrogenase NAD-binding" evidence="6">
    <location>
        <begin position="7"/>
        <end position="176"/>
    </location>
</feature>
<sequence>MITRLLLLGATGDLAGRFLLPALAELTAAGQLPEGLQLVGAAEPDWDDARFAEHVAARLAEHAGDVPAAARQALVAGARYRRVDLGDPATVAAAVAASPGGGPVAAYLALPPSLFPAAVRALGDAGLPPGSRIAVEKPFGRDLADARALNALLAEATGGVEAAAFRVDHFLGMPAVAGLPALRAPGSALAGQWDGEHLAQVDVVWEETLDVGGRAGFYDRTGALRDVLQNHLVQTLTLLAMELPATAAEEDLHRERLALLRAVRVPAPSATRRARYTAGPAGRAYVDADGVDPARGTETLAELVLEVGTPRWAGTRFVLRTGKAMAADRKQVVLHLRAPAPDGLPPEVERVADDRLAIALDAAQQATDGVRVHAPGERTAYGAVLADVLAGGSRTAVSAAEAEEAWRFVDPVRQAWSDGEPPLLEYPAGSPGPDAD</sequence>
<dbReference type="Pfam" id="PF02781">
    <property type="entry name" value="G6PD_C"/>
    <property type="match status" value="1"/>
</dbReference>
<dbReference type="EMBL" id="VLKF01000001">
    <property type="protein sequence ID" value="TWH73059.1"/>
    <property type="molecule type" value="Genomic_DNA"/>
</dbReference>
<evidence type="ECO:0000256" key="3">
    <source>
        <dbReference type="ARBA" id="ARBA00022857"/>
    </source>
</evidence>
<evidence type="ECO:0000256" key="4">
    <source>
        <dbReference type="ARBA" id="ARBA00023002"/>
    </source>
</evidence>
<evidence type="ECO:0000256" key="1">
    <source>
        <dbReference type="ARBA" id="ARBA00004937"/>
    </source>
</evidence>